<protein>
    <submittedName>
        <fullName evidence="7">DNA polymerase V subunit UmuC</fullName>
    </submittedName>
</protein>
<evidence type="ECO:0000313" key="8">
    <source>
        <dbReference type="Proteomes" id="UP000175616"/>
    </source>
</evidence>
<dbReference type="InterPro" id="IPR001126">
    <property type="entry name" value="UmuC"/>
</dbReference>
<evidence type="ECO:0000256" key="4">
    <source>
        <dbReference type="ARBA" id="ARBA00023204"/>
    </source>
</evidence>
<gene>
    <name evidence="7" type="ORF">BAE27_08520</name>
</gene>
<name>A0A1E7YMH3_9PROT</name>
<keyword evidence="4" id="KW-0234">DNA repair</keyword>
<keyword evidence="5" id="KW-0742">SOS response</keyword>
<dbReference type="GO" id="GO:0003684">
    <property type="term" value="F:damaged DNA binding"/>
    <property type="evidence" value="ECO:0007669"/>
    <property type="project" value="InterPro"/>
</dbReference>
<dbReference type="InterPro" id="IPR043502">
    <property type="entry name" value="DNA/RNA_pol_sf"/>
</dbReference>
<dbReference type="GO" id="GO:0003887">
    <property type="term" value="F:DNA-directed DNA polymerase activity"/>
    <property type="evidence" value="ECO:0007669"/>
    <property type="project" value="TreeGrafter"/>
</dbReference>
<feature type="domain" description="UmuC" evidence="6">
    <location>
        <begin position="1"/>
        <end position="187"/>
    </location>
</feature>
<dbReference type="PROSITE" id="PS50173">
    <property type="entry name" value="UMUC"/>
    <property type="match status" value="1"/>
</dbReference>
<evidence type="ECO:0000313" key="7">
    <source>
        <dbReference type="EMBL" id="OFC34906.1"/>
    </source>
</evidence>
<dbReference type="InterPro" id="IPR043128">
    <property type="entry name" value="Rev_trsase/Diguanyl_cyclase"/>
</dbReference>
<dbReference type="Pfam" id="PF13438">
    <property type="entry name" value="DUF4113"/>
    <property type="match status" value="1"/>
</dbReference>
<dbReference type="GO" id="GO:0005829">
    <property type="term" value="C:cytosol"/>
    <property type="evidence" value="ECO:0007669"/>
    <property type="project" value="TreeGrafter"/>
</dbReference>
<dbReference type="Gene3D" id="3.30.70.270">
    <property type="match status" value="1"/>
</dbReference>
<dbReference type="InterPro" id="IPR036775">
    <property type="entry name" value="DNA_pol_Y-fam_lit_finger_sf"/>
</dbReference>
<comment type="similarity">
    <text evidence="1">Belongs to the DNA polymerase type-Y family.</text>
</comment>
<dbReference type="Gene3D" id="1.10.150.20">
    <property type="entry name" value="5' to 3' exonuclease, C-terminal subdomain"/>
    <property type="match status" value="1"/>
</dbReference>
<proteinExistence type="inferred from homology"/>
<dbReference type="Gene3D" id="3.40.1170.60">
    <property type="match status" value="1"/>
</dbReference>
<dbReference type="InterPro" id="IPR017961">
    <property type="entry name" value="DNA_pol_Y-fam_little_finger"/>
</dbReference>
<evidence type="ECO:0000259" key="6">
    <source>
        <dbReference type="PROSITE" id="PS50173"/>
    </source>
</evidence>
<dbReference type="GO" id="GO:0006281">
    <property type="term" value="P:DNA repair"/>
    <property type="evidence" value="ECO:0007669"/>
    <property type="project" value="UniProtKB-KW"/>
</dbReference>
<dbReference type="GO" id="GO:0009432">
    <property type="term" value="P:SOS response"/>
    <property type="evidence" value="ECO:0007669"/>
    <property type="project" value="UniProtKB-KW"/>
</dbReference>
<dbReference type="SUPFAM" id="SSF56672">
    <property type="entry name" value="DNA/RNA polymerases"/>
    <property type="match status" value="1"/>
</dbReference>
<dbReference type="GO" id="GO:0042276">
    <property type="term" value="P:error-prone translesion synthesis"/>
    <property type="evidence" value="ECO:0007669"/>
    <property type="project" value="TreeGrafter"/>
</dbReference>
<dbReference type="EMBL" id="LZYE01000224">
    <property type="protein sequence ID" value="OFC34906.1"/>
    <property type="molecule type" value="Genomic_DNA"/>
</dbReference>
<dbReference type="Proteomes" id="UP000175616">
    <property type="component" value="Unassembled WGS sequence"/>
</dbReference>
<dbReference type="Pfam" id="PF00817">
    <property type="entry name" value="IMS"/>
    <property type="match status" value="1"/>
</dbReference>
<dbReference type="InterPro" id="IPR025188">
    <property type="entry name" value="DUF4113"/>
</dbReference>
<dbReference type="Gene3D" id="3.30.1490.100">
    <property type="entry name" value="DNA polymerase, Y-family, little finger domain"/>
    <property type="match status" value="1"/>
</dbReference>
<dbReference type="PANTHER" id="PTHR11076:SF34">
    <property type="entry name" value="PROTEIN UMUC"/>
    <property type="match status" value="1"/>
</dbReference>
<evidence type="ECO:0000256" key="2">
    <source>
        <dbReference type="ARBA" id="ARBA00022763"/>
    </source>
</evidence>
<organism evidence="7 8">
    <name type="scientific">Acidithiobacillus caldus</name>
    <dbReference type="NCBI Taxonomy" id="33059"/>
    <lineage>
        <taxon>Bacteria</taxon>
        <taxon>Pseudomonadati</taxon>
        <taxon>Pseudomonadota</taxon>
        <taxon>Acidithiobacillia</taxon>
        <taxon>Acidithiobacillales</taxon>
        <taxon>Acidithiobacillaceae</taxon>
        <taxon>Acidithiobacillus</taxon>
    </lineage>
</organism>
<dbReference type="Pfam" id="PF11799">
    <property type="entry name" value="IMS_C"/>
    <property type="match status" value="1"/>
</dbReference>
<comment type="caution">
    <text evidence="7">The sequence shown here is derived from an EMBL/GenBank/DDBJ whole genome shotgun (WGS) entry which is preliminary data.</text>
</comment>
<dbReference type="InterPro" id="IPR050116">
    <property type="entry name" value="DNA_polymerase-Y"/>
</dbReference>
<keyword evidence="3" id="KW-0741">SOS mutagenesis</keyword>
<dbReference type="CDD" id="cd01700">
    <property type="entry name" value="PolY_Pol_V_umuC"/>
    <property type="match status" value="1"/>
</dbReference>
<dbReference type="SUPFAM" id="SSF100879">
    <property type="entry name" value="Lesion bypass DNA polymerase (Y-family), little finger domain"/>
    <property type="match status" value="1"/>
</dbReference>
<dbReference type="AlphaFoldDB" id="A0A1E7YMH3"/>
<sequence length="424" mass="47126">MALIDGNNFYVSCERVFQPKLRGKPVVILSNNDGCVVSRSAEAKALGIPMAVPWYQIKKQAAGLGLIALSSNYTLYADMSSRMMHVLSRFSPLQEVYSIDECFLDLTGIEEAALPVLAAVMRQTIARELGLPVCVGIASTKTRAKLANHFAKKTPELQGICHLESWSRARRLEAFRNWPVNDVWGVGRRLSARLEAMGCVQVADLIRRDPKSLRQSFSVNLERTVRELRGECCIPMDPENPPRDSIQSARSFGQPVTELSDLREALTQYMTRAAEKLRADGSQAGAVEVFLKTSPFRDTSQHAPAATVPLEQPTQDTLVLVRIACETLESLYRPGYEYAKAGVRLLDLSPAGISQGDMLSKESPETEKRSQNLMETLDAIRKRFGAEACQPGTTGIRVAKHWQMQRANVSQRFTSQWDELPIAK</sequence>
<evidence type="ECO:0000256" key="3">
    <source>
        <dbReference type="ARBA" id="ARBA00023199"/>
    </source>
</evidence>
<keyword evidence="2" id="KW-0227">DNA damage</keyword>
<accession>A0A1E7YMH3</accession>
<evidence type="ECO:0000256" key="1">
    <source>
        <dbReference type="ARBA" id="ARBA00010945"/>
    </source>
</evidence>
<evidence type="ECO:0000256" key="5">
    <source>
        <dbReference type="ARBA" id="ARBA00023236"/>
    </source>
</evidence>
<dbReference type="PANTHER" id="PTHR11076">
    <property type="entry name" value="DNA REPAIR POLYMERASE UMUC / TRANSFERASE FAMILY MEMBER"/>
    <property type="match status" value="1"/>
</dbReference>
<reference evidence="7 8" key="1">
    <citation type="submission" date="2016-06" db="EMBL/GenBank/DDBJ databases">
        <title>Gene turnover analysis identifies the evolutionary adaptation of the extremophile Acidithiobacillus caldus.</title>
        <authorList>
            <person name="Zhang X."/>
        </authorList>
    </citation>
    <scope>NUCLEOTIDE SEQUENCE [LARGE SCALE GENOMIC DNA]</scope>
    <source>
        <strain evidence="7 8">DX</strain>
    </source>
</reference>